<dbReference type="eggNOG" id="COG0457">
    <property type="taxonomic scope" value="Bacteria"/>
</dbReference>
<gene>
    <name evidence="2" type="ordered locus">syc0867_c</name>
</gene>
<evidence type="ECO:0000313" key="3">
    <source>
        <dbReference type="Proteomes" id="UP000001175"/>
    </source>
</evidence>
<dbReference type="KEGG" id="syc:syc0867_c"/>
<evidence type="ECO:0008006" key="4">
    <source>
        <dbReference type="Google" id="ProtNLM"/>
    </source>
</evidence>
<dbReference type="EMBL" id="AP008231">
    <property type="protein sequence ID" value="BAD79057.1"/>
    <property type="molecule type" value="Genomic_DNA"/>
</dbReference>
<protein>
    <recommendedName>
        <fullName evidence="4">Chromosome segregation ATPase</fullName>
    </recommendedName>
</protein>
<accession>A0A0H3K240</accession>
<name>A0A0H3K240_SYNP6</name>
<reference evidence="2 3" key="1">
    <citation type="journal article" date="2007" name="Photosyn. Res.">
        <title>Complete nucleotide sequence of the freshwater unicellular cyanobacterium Synechococcus elongatus PCC 6301 chromosome: gene content and organization.</title>
        <authorList>
            <person name="Sugita C."/>
            <person name="Ogata K."/>
            <person name="Shikata M."/>
            <person name="Jikuya H."/>
            <person name="Takano J."/>
            <person name="Furumichi M."/>
            <person name="Kanehisa M."/>
            <person name="Omata T."/>
            <person name="Sugiura M."/>
            <person name="Sugita M."/>
        </authorList>
    </citation>
    <scope>NUCLEOTIDE SEQUENCE [LARGE SCALE GENOMIC DNA]</scope>
    <source>
        <strain evidence="3">ATCC 27144 / PCC 6301 / SAUG 1402/1</strain>
    </source>
</reference>
<proteinExistence type="predicted"/>
<dbReference type="AlphaFoldDB" id="A0A0H3K240"/>
<evidence type="ECO:0000313" key="2">
    <source>
        <dbReference type="EMBL" id="BAD79057.1"/>
    </source>
</evidence>
<evidence type="ECO:0000256" key="1">
    <source>
        <dbReference type="SAM" id="MobiDB-lite"/>
    </source>
</evidence>
<organism evidence="2 3">
    <name type="scientific">Synechococcus sp. (strain ATCC 27144 / PCC 6301 / SAUG 1402/1)</name>
    <name type="common">Anacystis nidulans</name>
    <dbReference type="NCBI Taxonomy" id="269084"/>
    <lineage>
        <taxon>Bacteria</taxon>
        <taxon>Bacillati</taxon>
        <taxon>Cyanobacteriota</taxon>
        <taxon>Cyanophyceae</taxon>
        <taxon>Synechococcales</taxon>
        <taxon>Synechococcaceae</taxon>
        <taxon>Synechococcus</taxon>
    </lineage>
</organism>
<dbReference type="Proteomes" id="UP000001175">
    <property type="component" value="Chromosome"/>
</dbReference>
<feature type="compositionally biased region" description="Low complexity" evidence="1">
    <location>
        <begin position="536"/>
        <end position="547"/>
    </location>
</feature>
<feature type="region of interest" description="Disordered" evidence="1">
    <location>
        <begin position="536"/>
        <end position="560"/>
    </location>
</feature>
<sequence length="560" mass="62298">MNRRSPQSCSKIRRCGHAIFRPVEAELKSVMSSQPTASLESLQQAERVWSRRLSLGLLALAAGSLSLLLVQPRNEPCGRFWIWWLAPVAERLYCAGQQAQQGQLASLQQALFLAQTIPASDPLFDTAQRYIEQWTWQAIDLAKVKLDQGDLAAAVAILKQIPTVKCRDRDCAQTAVTERLEQWPQLWTAAEQLVAEAEAELLQLQWDRAAALASGLLANESRYWNSQRYESLNRRIAAVRSPKGPFPTVAQQLRKGDLDSLLAAVRQLQTVPTTSPVRDVADANLKRTGDRLVDLAKTALDQRQLTAVEQVITTLQTVPALQSTAQDLQQLQTWQVRTWSGEVPDLAKAVAVAATYPRDRPLATVIQQYSSRWQSEIEDLRRLAQAEQLAASGRIEDLLQALSSIRLIAETNPRSAQVKRLQQSWQARIEQSEDQPTLQTADRLAAEGKLLEAIATAQRIFPGRALYTAAQVRVQNWQLQIDAQGDRELLTQAQAFAASQDWDSAIRIAQQIPPGRPLYNAAQAQIRAWEQARPPLILPDDPAAPARGELPPNLPIPTGR</sequence>